<evidence type="ECO:0000259" key="1">
    <source>
        <dbReference type="PROSITE" id="PS51819"/>
    </source>
</evidence>
<dbReference type="InterPro" id="IPR004360">
    <property type="entry name" value="Glyas_Fos-R_dOase_dom"/>
</dbReference>
<reference evidence="2 3" key="1">
    <citation type="submission" date="2022-12" db="EMBL/GenBank/DDBJ databases">
        <title>Two new species, Stenotrophomonas aracearum and Stenotrophomonas oahuensis, isolated from Anthurium (Araceae family) in Hawaii.</title>
        <authorList>
            <person name="Chunag S.C."/>
            <person name="Dobhal S."/>
            <person name="Alvarez A."/>
            <person name="Arif M."/>
        </authorList>
    </citation>
    <scope>NUCLEOTIDE SEQUENCE [LARGE SCALE GENOMIC DNA]</scope>
    <source>
        <strain evidence="2 3">A5586</strain>
    </source>
</reference>
<dbReference type="InterPro" id="IPR037523">
    <property type="entry name" value="VOC_core"/>
</dbReference>
<evidence type="ECO:0000313" key="2">
    <source>
        <dbReference type="EMBL" id="WNH52368.1"/>
    </source>
</evidence>
<feature type="domain" description="VOC" evidence="1">
    <location>
        <begin position="15"/>
        <end position="142"/>
    </location>
</feature>
<dbReference type="SUPFAM" id="SSF54593">
    <property type="entry name" value="Glyoxalase/Bleomycin resistance protein/Dihydroxybiphenyl dioxygenase"/>
    <property type="match status" value="1"/>
</dbReference>
<proteinExistence type="predicted"/>
<gene>
    <name evidence="2" type="ORF">PDM29_18870</name>
</gene>
<dbReference type="EMBL" id="CP115541">
    <property type="protein sequence ID" value="WNH52368.1"/>
    <property type="molecule type" value="Genomic_DNA"/>
</dbReference>
<name>A0ABY9YNS6_9GAMM</name>
<dbReference type="PROSITE" id="PS51819">
    <property type="entry name" value="VOC"/>
    <property type="match status" value="1"/>
</dbReference>
<protein>
    <submittedName>
        <fullName evidence="2">VOC family protein</fullName>
    </submittedName>
</protein>
<evidence type="ECO:0000313" key="3">
    <source>
        <dbReference type="Proteomes" id="UP001302072"/>
    </source>
</evidence>
<keyword evidence="3" id="KW-1185">Reference proteome</keyword>
<dbReference type="InterPro" id="IPR029068">
    <property type="entry name" value="Glyas_Bleomycin-R_OHBP_Dase"/>
</dbReference>
<organism evidence="2 3">
    <name type="scientific">Stenotrophomonas oahuensis</name>
    <dbReference type="NCBI Taxonomy" id="3003271"/>
    <lineage>
        <taxon>Bacteria</taxon>
        <taxon>Pseudomonadati</taxon>
        <taxon>Pseudomonadota</taxon>
        <taxon>Gammaproteobacteria</taxon>
        <taxon>Lysobacterales</taxon>
        <taxon>Lysobacteraceae</taxon>
        <taxon>Stenotrophomonas</taxon>
    </lineage>
</organism>
<dbReference type="Proteomes" id="UP001302072">
    <property type="component" value="Chromosome"/>
</dbReference>
<dbReference type="PANTHER" id="PTHR21366:SF14">
    <property type="entry name" value="GLYOXALASE DOMAIN-CONTAINING PROTEIN 5"/>
    <property type="match status" value="1"/>
</dbReference>
<sequence length="148" mass="15628">MNATAARQTTFAVQCLDHVVLRVSDLPRALHFYRDVLGCTVARERPSLGMVHLHAGSSMIDLVDIHGKLGLPGGAAAGAQGRNMAHLCLRVEPFNEAQLREHLQMHGIAVDAPASSNFGAEGDGLSLYVQDPDGNGVELKGPSSDCGC</sequence>
<accession>A0ABY9YNS6</accession>
<dbReference type="RefSeq" id="WP_311191569.1">
    <property type="nucleotide sequence ID" value="NZ_CP115541.1"/>
</dbReference>
<dbReference type="Gene3D" id="3.10.180.10">
    <property type="entry name" value="2,3-Dihydroxybiphenyl 1,2-Dioxygenase, domain 1"/>
    <property type="match status" value="1"/>
</dbReference>
<dbReference type="InterPro" id="IPR050383">
    <property type="entry name" value="GlyoxalaseI/FosfomycinResist"/>
</dbReference>
<dbReference type="PANTHER" id="PTHR21366">
    <property type="entry name" value="GLYOXALASE FAMILY PROTEIN"/>
    <property type="match status" value="1"/>
</dbReference>
<dbReference type="Pfam" id="PF00903">
    <property type="entry name" value="Glyoxalase"/>
    <property type="match status" value="1"/>
</dbReference>